<organism evidence="2 3">
    <name type="scientific">Pseudoruegeria aquimaris</name>
    <dbReference type="NCBI Taxonomy" id="393663"/>
    <lineage>
        <taxon>Bacteria</taxon>
        <taxon>Pseudomonadati</taxon>
        <taxon>Pseudomonadota</taxon>
        <taxon>Alphaproteobacteria</taxon>
        <taxon>Rhodobacterales</taxon>
        <taxon>Roseobacteraceae</taxon>
        <taxon>Pseudoruegeria</taxon>
    </lineage>
</organism>
<dbReference type="CDD" id="cd00761">
    <property type="entry name" value="Glyco_tranf_GTA_type"/>
    <property type="match status" value="1"/>
</dbReference>
<evidence type="ECO:0000259" key="1">
    <source>
        <dbReference type="Pfam" id="PF00535"/>
    </source>
</evidence>
<dbReference type="EMBL" id="FWFQ01000046">
    <property type="protein sequence ID" value="SLN67919.1"/>
    <property type="molecule type" value="Genomic_DNA"/>
</dbReference>
<gene>
    <name evidence="2" type="primary">wfgD</name>
    <name evidence="2" type="ORF">PSA7680_03587</name>
</gene>
<dbReference type="InterPro" id="IPR050834">
    <property type="entry name" value="Glycosyltransf_2"/>
</dbReference>
<evidence type="ECO:0000313" key="2">
    <source>
        <dbReference type="EMBL" id="SLN67919.1"/>
    </source>
</evidence>
<keyword evidence="2" id="KW-0328">Glycosyltransferase</keyword>
<sequence length="305" mass="32300">MTTFSIILPCYNAQATIAATLDSLIAQSFGDWEAICVDDGSSDATCAIVEAYAAREPRIRLIDEGRNGPSGARNLGAARAKGRFLAFCDADDLWTETKLADLAEAFASTSADALYSRIAFFTREGVAATTSTVPEGALTIAQLLGENPVCTMSNLTVLRDVFAMTGGFATDMAQNEDLEWLIRAVGEGCVIRGLPQLHVWYRASAGGLSADLDKMAASRQIALATAARYGVQATAENEAVYLRYLARRALRLDVCGTKAARLAAAGLRASPRAFLSPLRRGALTALAAAAAPALPRALRQSLFAQ</sequence>
<dbReference type="InterPro" id="IPR001173">
    <property type="entry name" value="Glyco_trans_2-like"/>
</dbReference>
<reference evidence="2 3" key="1">
    <citation type="submission" date="2017-03" db="EMBL/GenBank/DDBJ databases">
        <authorList>
            <person name="Afonso C.L."/>
            <person name="Miller P.J."/>
            <person name="Scott M.A."/>
            <person name="Spackman E."/>
            <person name="Goraichik I."/>
            <person name="Dimitrov K.M."/>
            <person name="Suarez D.L."/>
            <person name="Swayne D.E."/>
        </authorList>
    </citation>
    <scope>NUCLEOTIDE SEQUENCE [LARGE SCALE GENOMIC DNA]</scope>
    <source>
        <strain evidence="2 3">CECT 7680</strain>
    </source>
</reference>
<dbReference type="OrthoDB" id="5291101at2"/>
<feature type="domain" description="Glycosyltransferase 2-like" evidence="1">
    <location>
        <begin position="5"/>
        <end position="162"/>
    </location>
</feature>
<dbReference type="PANTHER" id="PTHR43685">
    <property type="entry name" value="GLYCOSYLTRANSFERASE"/>
    <property type="match status" value="1"/>
</dbReference>
<proteinExistence type="predicted"/>
<dbReference type="EC" id="2.4.1.305" evidence="2"/>
<dbReference type="PANTHER" id="PTHR43685:SF2">
    <property type="entry name" value="GLYCOSYLTRANSFERASE 2-LIKE DOMAIN-CONTAINING PROTEIN"/>
    <property type="match status" value="1"/>
</dbReference>
<dbReference type="Pfam" id="PF00535">
    <property type="entry name" value="Glycos_transf_2"/>
    <property type="match status" value="1"/>
</dbReference>
<accession>A0A1Y5TNN2</accession>
<dbReference type="SUPFAM" id="SSF53448">
    <property type="entry name" value="Nucleotide-diphospho-sugar transferases"/>
    <property type="match status" value="1"/>
</dbReference>
<dbReference type="GO" id="GO:0016757">
    <property type="term" value="F:glycosyltransferase activity"/>
    <property type="evidence" value="ECO:0007669"/>
    <property type="project" value="UniProtKB-KW"/>
</dbReference>
<dbReference type="Proteomes" id="UP000193409">
    <property type="component" value="Unassembled WGS sequence"/>
</dbReference>
<dbReference type="RefSeq" id="WP_085870051.1">
    <property type="nucleotide sequence ID" value="NZ_FWFQ01000046.1"/>
</dbReference>
<dbReference type="InterPro" id="IPR029044">
    <property type="entry name" value="Nucleotide-diphossugar_trans"/>
</dbReference>
<name>A0A1Y5TNN2_9RHOB</name>
<protein>
    <submittedName>
        <fullName evidence="2">UDP-Glc:alpha-D-GlcNAc-diphosphoundecaprenol beta-1,3-glucosyltransferase WfgD</fullName>
        <ecNumber evidence="2">2.4.1.305</ecNumber>
    </submittedName>
</protein>
<keyword evidence="2" id="KW-0808">Transferase</keyword>
<evidence type="ECO:0000313" key="3">
    <source>
        <dbReference type="Proteomes" id="UP000193409"/>
    </source>
</evidence>
<dbReference type="Gene3D" id="3.90.550.10">
    <property type="entry name" value="Spore Coat Polysaccharide Biosynthesis Protein SpsA, Chain A"/>
    <property type="match status" value="1"/>
</dbReference>
<dbReference type="AlphaFoldDB" id="A0A1Y5TNN2"/>
<keyword evidence="3" id="KW-1185">Reference proteome</keyword>